<dbReference type="Proteomes" id="UP000245119">
    <property type="component" value="Linkage Group LG14"/>
</dbReference>
<keyword evidence="2" id="KW-1185">Reference proteome</keyword>
<comment type="caution">
    <text evidence="1">The sequence shown here is derived from an EMBL/GenBank/DDBJ whole genome shotgun (WGS) entry which is preliminary data.</text>
</comment>
<proteinExistence type="predicted"/>
<dbReference type="AlphaFoldDB" id="A0A2T7NCQ7"/>
<sequence>MQIALTPPVSGGLSLTPLTPVVDLSFPPICAEDGTPKYEYSNYYNTYVPSKLMSQMPEMVYYVGLSQVTVRGRVDSP</sequence>
<evidence type="ECO:0000313" key="2">
    <source>
        <dbReference type="Proteomes" id="UP000245119"/>
    </source>
</evidence>
<dbReference type="EMBL" id="PZQS01000014">
    <property type="protein sequence ID" value="PVD18951.1"/>
    <property type="molecule type" value="Genomic_DNA"/>
</dbReference>
<name>A0A2T7NCQ7_POMCA</name>
<reference evidence="1 2" key="1">
    <citation type="submission" date="2018-04" db="EMBL/GenBank/DDBJ databases">
        <title>The genome of golden apple snail Pomacea canaliculata provides insight into stress tolerance and invasive adaptation.</title>
        <authorList>
            <person name="Liu C."/>
            <person name="Liu B."/>
            <person name="Ren Y."/>
            <person name="Zhang Y."/>
            <person name="Wang H."/>
            <person name="Li S."/>
            <person name="Jiang F."/>
            <person name="Yin L."/>
            <person name="Zhang G."/>
            <person name="Qian W."/>
            <person name="Fan W."/>
        </authorList>
    </citation>
    <scope>NUCLEOTIDE SEQUENCE [LARGE SCALE GENOMIC DNA]</scope>
    <source>
        <strain evidence="1">SZHN2017</strain>
        <tissue evidence="1">Muscle</tissue>
    </source>
</reference>
<gene>
    <name evidence="1" type="ORF">C0Q70_21510</name>
</gene>
<accession>A0A2T7NCQ7</accession>
<evidence type="ECO:0000313" key="1">
    <source>
        <dbReference type="EMBL" id="PVD18951.1"/>
    </source>
</evidence>
<protein>
    <submittedName>
        <fullName evidence="1">Uncharacterized protein</fullName>
    </submittedName>
</protein>
<organism evidence="1 2">
    <name type="scientific">Pomacea canaliculata</name>
    <name type="common">Golden apple snail</name>
    <dbReference type="NCBI Taxonomy" id="400727"/>
    <lineage>
        <taxon>Eukaryota</taxon>
        <taxon>Metazoa</taxon>
        <taxon>Spiralia</taxon>
        <taxon>Lophotrochozoa</taxon>
        <taxon>Mollusca</taxon>
        <taxon>Gastropoda</taxon>
        <taxon>Caenogastropoda</taxon>
        <taxon>Architaenioglossa</taxon>
        <taxon>Ampullarioidea</taxon>
        <taxon>Ampullariidae</taxon>
        <taxon>Pomacea</taxon>
    </lineage>
</organism>